<keyword evidence="2" id="KW-0732">Signal</keyword>
<feature type="chain" id="PRO_5034334264" description="Transmembrane protein" evidence="2">
    <location>
        <begin position="27"/>
        <end position="497"/>
    </location>
</feature>
<keyword evidence="1" id="KW-1133">Transmembrane helix</keyword>
<dbReference type="EMBL" id="JAACJO010000009">
    <property type="protein sequence ID" value="KAF5354046.1"/>
    <property type="molecule type" value="Genomic_DNA"/>
</dbReference>
<sequence length="497" mass="54613">MTAISVIWHALATFTVREILLQVFSAEWMELARQNGKVVFRETDVVSRITTGYIDQITHFGSKRATTPFRLGFICTLLLLVLNGLGPSAINVNLISIQKPTRVRVANLTITENWNNVREDGLASYRADLITRLEQLEDSFYGFRGEQPNVLIPWLSSDLISANSTIRYQSGVNTFNFNCSWQVPSPLFEPVTKGESGNIIDNQVWNMFTEASNMDPGDGIWANASAFFLLKLDTLLTRSIPSHPTYLAGQLGSNSSASSPLSGFIFATRNIAVPDGRVLNLEGIPTTLASRQLGPSTNGTDLLITVLLCDPQFKISPATVTLKGGTLSADMQSGSRVVNNIPPEAADTIFSQCLLFATSTQEPWDGTLSVVNSIVRILFLTDPAFEYTPIPGGTKPLPLDEINRRMNKILLSSAKAYLSGYRPDFFNFTFPAFEMIDSDAIGEVEQLALVGSRPFLIALMVVVAVLVVLLITLVAMVRADQLQTFDLENIVKALRIH</sequence>
<protein>
    <recommendedName>
        <fullName evidence="5">Transmembrane protein</fullName>
    </recommendedName>
</protein>
<comment type="caution">
    <text evidence="3">The sequence shown here is derived from an EMBL/GenBank/DDBJ whole genome shotgun (WGS) entry which is preliminary data.</text>
</comment>
<evidence type="ECO:0000313" key="3">
    <source>
        <dbReference type="EMBL" id="KAF5354046.1"/>
    </source>
</evidence>
<accession>A0A8H5D7A5</accession>
<evidence type="ECO:0008006" key="5">
    <source>
        <dbReference type="Google" id="ProtNLM"/>
    </source>
</evidence>
<feature type="transmembrane region" description="Helical" evidence="1">
    <location>
        <begin position="455"/>
        <end position="477"/>
    </location>
</feature>
<dbReference type="AlphaFoldDB" id="A0A8H5D7A5"/>
<proteinExistence type="predicted"/>
<dbReference type="Proteomes" id="UP000559027">
    <property type="component" value="Unassembled WGS sequence"/>
</dbReference>
<keyword evidence="1" id="KW-0812">Transmembrane</keyword>
<dbReference type="OrthoDB" id="3028494at2759"/>
<keyword evidence="4" id="KW-1185">Reference proteome</keyword>
<reference evidence="3 4" key="1">
    <citation type="journal article" date="2020" name="ISME J.">
        <title>Uncovering the hidden diversity of litter-decomposition mechanisms in mushroom-forming fungi.</title>
        <authorList>
            <person name="Floudas D."/>
            <person name="Bentzer J."/>
            <person name="Ahren D."/>
            <person name="Johansson T."/>
            <person name="Persson P."/>
            <person name="Tunlid A."/>
        </authorList>
    </citation>
    <scope>NUCLEOTIDE SEQUENCE [LARGE SCALE GENOMIC DNA]</scope>
    <source>
        <strain evidence="3 4">CBS 146.42</strain>
    </source>
</reference>
<feature type="signal peptide" evidence="2">
    <location>
        <begin position="1"/>
        <end position="26"/>
    </location>
</feature>
<keyword evidence="1" id="KW-0472">Membrane</keyword>
<gene>
    <name evidence="3" type="ORF">D9756_007216</name>
</gene>
<evidence type="ECO:0000256" key="1">
    <source>
        <dbReference type="SAM" id="Phobius"/>
    </source>
</evidence>
<evidence type="ECO:0000313" key="4">
    <source>
        <dbReference type="Proteomes" id="UP000559027"/>
    </source>
</evidence>
<name>A0A8H5D7A5_9AGAR</name>
<evidence type="ECO:0000256" key="2">
    <source>
        <dbReference type="SAM" id="SignalP"/>
    </source>
</evidence>
<organism evidence="3 4">
    <name type="scientific">Leucocoprinus leucothites</name>
    <dbReference type="NCBI Taxonomy" id="201217"/>
    <lineage>
        <taxon>Eukaryota</taxon>
        <taxon>Fungi</taxon>
        <taxon>Dikarya</taxon>
        <taxon>Basidiomycota</taxon>
        <taxon>Agaricomycotina</taxon>
        <taxon>Agaricomycetes</taxon>
        <taxon>Agaricomycetidae</taxon>
        <taxon>Agaricales</taxon>
        <taxon>Agaricineae</taxon>
        <taxon>Agaricaceae</taxon>
        <taxon>Leucocoprinus</taxon>
    </lineage>
</organism>